<dbReference type="AlphaFoldDB" id="U7VFU2"/>
<gene>
    <name evidence="1" type="ORF">HMPREF0202_00096</name>
</gene>
<dbReference type="EMBL" id="AXZF01000003">
    <property type="protein sequence ID" value="ERT70009.1"/>
    <property type="molecule type" value="Genomic_DNA"/>
</dbReference>
<accession>U7VFU2</accession>
<keyword evidence="2" id="KW-1185">Reference proteome</keyword>
<dbReference type="HOGENOM" id="CLU_2506682_0_0_0"/>
<dbReference type="Proteomes" id="UP000017081">
    <property type="component" value="Unassembled WGS sequence"/>
</dbReference>
<dbReference type="STRING" id="1319815.HMPREF0202_00096"/>
<protein>
    <submittedName>
        <fullName evidence="1">Uncharacterized protein</fullName>
    </submittedName>
</protein>
<reference evidence="1 2" key="1">
    <citation type="submission" date="2013-08" db="EMBL/GenBank/DDBJ databases">
        <authorList>
            <person name="Weinstock G."/>
            <person name="Sodergren E."/>
            <person name="Wylie T."/>
            <person name="Fulton L."/>
            <person name="Fulton R."/>
            <person name="Fronick C."/>
            <person name="O'Laughlin M."/>
            <person name="Godfrey J."/>
            <person name="Miner T."/>
            <person name="Herter B."/>
            <person name="Appelbaum E."/>
            <person name="Cordes M."/>
            <person name="Lek S."/>
            <person name="Wollam A."/>
            <person name="Pepin K.H."/>
            <person name="Palsikar V.B."/>
            <person name="Mitreva M."/>
            <person name="Wilson R.K."/>
        </authorList>
    </citation>
    <scope>NUCLEOTIDE SEQUENCE [LARGE SCALE GENOMIC DNA]</scope>
    <source>
        <strain evidence="1 2">ATCC BAA-474</strain>
    </source>
</reference>
<sequence length="85" mass="10210">MKLFNFVDFFYVIEHNNEYFEFEIENDFLDNISEELDIDNFDILKMSEISEGNFDILIKTPKGDEKVYKYTLSSERISYILSITE</sequence>
<proteinExistence type="predicted"/>
<name>U7VFU2_9FUSO</name>
<organism evidence="1 2">
    <name type="scientific">Cetobacterium somerae ATCC BAA-474</name>
    <dbReference type="NCBI Taxonomy" id="1319815"/>
    <lineage>
        <taxon>Bacteria</taxon>
        <taxon>Fusobacteriati</taxon>
        <taxon>Fusobacteriota</taxon>
        <taxon>Fusobacteriia</taxon>
        <taxon>Fusobacteriales</taxon>
        <taxon>Fusobacteriaceae</taxon>
        <taxon>Cetobacterium</taxon>
    </lineage>
</organism>
<dbReference type="RefSeq" id="WP_023049646.1">
    <property type="nucleotide sequence ID" value="NZ_CP173062.2"/>
</dbReference>
<evidence type="ECO:0000313" key="1">
    <source>
        <dbReference type="EMBL" id="ERT70009.1"/>
    </source>
</evidence>
<evidence type="ECO:0000313" key="2">
    <source>
        <dbReference type="Proteomes" id="UP000017081"/>
    </source>
</evidence>
<comment type="caution">
    <text evidence="1">The sequence shown here is derived from an EMBL/GenBank/DDBJ whole genome shotgun (WGS) entry which is preliminary data.</text>
</comment>